<dbReference type="PANTHER" id="PTHR31468">
    <property type="entry name" value="1,3-BETA-GLUCANOSYLTRANSFERASE GAS1"/>
    <property type="match status" value="1"/>
</dbReference>
<keyword evidence="6" id="KW-1015">Disulfide bond</keyword>
<evidence type="ECO:0000256" key="11">
    <source>
        <dbReference type="SAM" id="Phobius"/>
    </source>
</evidence>
<comment type="function">
    <text evidence="9">Splits internally a 1,3-beta-glucan molecule and transfers the newly generated reducing end (the donor) to the non-reducing end of another 1,3-beta-glucan molecule (the acceptor) forming a 1,3-beta linkage, resulting in the elongation of 1,3-beta-glucan chains in the cell wall.</text>
</comment>
<evidence type="ECO:0000256" key="4">
    <source>
        <dbReference type="ARBA" id="ARBA00022729"/>
    </source>
</evidence>
<keyword evidence="7" id="KW-0325">Glycoprotein</keyword>
<evidence type="ECO:0000256" key="2">
    <source>
        <dbReference type="ARBA" id="ARBA00007528"/>
    </source>
</evidence>
<reference evidence="13" key="1">
    <citation type="journal article" date="2021" name="Nat. Commun.">
        <title>Genetic determinants of endophytism in the Arabidopsis root mycobiome.</title>
        <authorList>
            <person name="Mesny F."/>
            <person name="Miyauchi S."/>
            <person name="Thiergart T."/>
            <person name="Pickel B."/>
            <person name="Atanasova L."/>
            <person name="Karlsson M."/>
            <person name="Huettel B."/>
            <person name="Barry K.W."/>
            <person name="Haridas S."/>
            <person name="Chen C."/>
            <person name="Bauer D."/>
            <person name="Andreopoulos W."/>
            <person name="Pangilinan J."/>
            <person name="LaButti K."/>
            <person name="Riley R."/>
            <person name="Lipzen A."/>
            <person name="Clum A."/>
            <person name="Drula E."/>
            <person name="Henrissat B."/>
            <person name="Kohler A."/>
            <person name="Grigoriev I.V."/>
            <person name="Martin F.M."/>
            <person name="Hacquard S."/>
        </authorList>
    </citation>
    <scope>NUCLEOTIDE SEQUENCE</scope>
    <source>
        <strain evidence="13">MPI-CAGE-CH-0243</strain>
    </source>
</reference>
<evidence type="ECO:0000256" key="8">
    <source>
        <dbReference type="ARBA" id="ARBA00023288"/>
    </source>
</evidence>
<feature type="chain" id="PRO_5040540604" description="1,3-beta-glucanosyltransferase" evidence="9">
    <location>
        <begin position="31"/>
        <end position="633"/>
    </location>
</feature>
<feature type="transmembrane region" description="Helical" evidence="11">
    <location>
        <begin position="547"/>
        <end position="568"/>
    </location>
</feature>
<evidence type="ECO:0000256" key="9">
    <source>
        <dbReference type="RuleBase" id="RU361209"/>
    </source>
</evidence>
<dbReference type="EC" id="2.4.1.-" evidence="9"/>
<evidence type="ECO:0000256" key="7">
    <source>
        <dbReference type="ARBA" id="ARBA00023180"/>
    </source>
</evidence>
<dbReference type="GO" id="GO:0042124">
    <property type="term" value="F:1,3-beta-glucanosyltransferase activity"/>
    <property type="evidence" value="ECO:0007669"/>
    <property type="project" value="TreeGrafter"/>
</dbReference>
<accession>A0A9P9DU39</accession>
<dbReference type="AlphaFoldDB" id="A0A9P9DU39"/>
<feature type="compositionally biased region" description="Basic and acidic residues" evidence="10">
    <location>
        <begin position="584"/>
        <end position="596"/>
    </location>
</feature>
<proteinExistence type="inferred from homology"/>
<comment type="subcellular location">
    <subcellularLocation>
        <location evidence="1 9">Cell membrane</location>
        <topology evidence="1 9">Lipid-anchor</topology>
        <topology evidence="1 9">GPI-anchor</topology>
    </subcellularLocation>
</comment>
<evidence type="ECO:0000256" key="5">
    <source>
        <dbReference type="ARBA" id="ARBA00023136"/>
    </source>
</evidence>
<comment type="caution">
    <text evidence="13">The sequence shown here is derived from an EMBL/GenBank/DDBJ whole genome shotgun (WGS) entry which is preliminary data.</text>
</comment>
<keyword evidence="9" id="KW-0808">Transferase</keyword>
<evidence type="ECO:0000313" key="14">
    <source>
        <dbReference type="Proteomes" id="UP000700596"/>
    </source>
</evidence>
<gene>
    <name evidence="13" type="ORF">B0J11DRAFT_614024</name>
</gene>
<dbReference type="GO" id="GO:0005886">
    <property type="term" value="C:plasma membrane"/>
    <property type="evidence" value="ECO:0007669"/>
    <property type="project" value="UniProtKB-SubCell"/>
</dbReference>
<dbReference type="Pfam" id="PF03198">
    <property type="entry name" value="Glyco_hydro_72"/>
    <property type="match status" value="1"/>
</dbReference>
<keyword evidence="5 9" id="KW-0472">Membrane</keyword>
<dbReference type="SUPFAM" id="SSF51445">
    <property type="entry name" value="(Trans)glycosidases"/>
    <property type="match status" value="1"/>
</dbReference>
<name>A0A9P9DU39_9PLEO</name>
<feature type="region of interest" description="Disordered" evidence="10">
    <location>
        <begin position="577"/>
        <end position="599"/>
    </location>
</feature>
<evidence type="ECO:0000256" key="10">
    <source>
        <dbReference type="SAM" id="MobiDB-lite"/>
    </source>
</evidence>
<dbReference type="Gene3D" id="3.20.20.80">
    <property type="entry name" value="Glycosidases"/>
    <property type="match status" value="1"/>
</dbReference>
<dbReference type="GO" id="GO:0071970">
    <property type="term" value="P:fungal-type cell wall (1-&gt;3)-beta-D-glucan biosynthetic process"/>
    <property type="evidence" value="ECO:0007669"/>
    <property type="project" value="TreeGrafter"/>
</dbReference>
<dbReference type="Pfam" id="PF07983">
    <property type="entry name" value="X8"/>
    <property type="match status" value="1"/>
</dbReference>
<feature type="domain" description="X8" evidence="12">
    <location>
        <begin position="403"/>
        <end position="488"/>
    </location>
</feature>
<keyword evidence="3 9" id="KW-0336">GPI-anchor</keyword>
<feature type="compositionally biased region" description="Low complexity" evidence="10">
    <location>
        <begin position="513"/>
        <end position="527"/>
    </location>
</feature>
<keyword evidence="8 9" id="KW-0449">Lipoprotein</keyword>
<dbReference type="GO" id="GO:0098552">
    <property type="term" value="C:side of membrane"/>
    <property type="evidence" value="ECO:0007669"/>
    <property type="project" value="UniProtKB-KW"/>
</dbReference>
<dbReference type="EMBL" id="JAGMWT010000006">
    <property type="protein sequence ID" value="KAH7126645.1"/>
    <property type="molecule type" value="Genomic_DNA"/>
</dbReference>
<dbReference type="PANTHER" id="PTHR31468:SF2">
    <property type="entry name" value="1,3-BETA-GLUCANOSYLTRANSFERASE GAS1"/>
    <property type="match status" value="1"/>
</dbReference>
<keyword evidence="14" id="KW-1185">Reference proteome</keyword>
<dbReference type="Gene3D" id="1.20.58.1040">
    <property type="match status" value="1"/>
</dbReference>
<evidence type="ECO:0000256" key="1">
    <source>
        <dbReference type="ARBA" id="ARBA00004609"/>
    </source>
</evidence>
<dbReference type="InterPro" id="IPR017853">
    <property type="entry name" value="GH"/>
</dbReference>
<evidence type="ECO:0000259" key="12">
    <source>
        <dbReference type="SMART" id="SM00768"/>
    </source>
</evidence>
<dbReference type="InterPro" id="IPR012946">
    <property type="entry name" value="X8"/>
</dbReference>
<dbReference type="SMART" id="SM00768">
    <property type="entry name" value="X8"/>
    <property type="match status" value="1"/>
</dbReference>
<feature type="region of interest" description="Disordered" evidence="10">
    <location>
        <begin position="506"/>
        <end position="535"/>
    </location>
</feature>
<protein>
    <recommendedName>
        <fullName evidence="9">1,3-beta-glucanosyltransferase</fullName>
        <ecNumber evidence="9">2.4.1.-</ecNumber>
    </recommendedName>
</protein>
<organism evidence="13 14">
    <name type="scientific">Dendryphion nanum</name>
    <dbReference type="NCBI Taxonomy" id="256645"/>
    <lineage>
        <taxon>Eukaryota</taxon>
        <taxon>Fungi</taxon>
        <taxon>Dikarya</taxon>
        <taxon>Ascomycota</taxon>
        <taxon>Pezizomycotina</taxon>
        <taxon>Dothideomycetes</taxon>
        <taxon>Pleosporomycetidae</taxon>
        <taxon>Pleosporales</taxon>
        <taxon>Torulaceae</taxon>
        <taxon>Dendryphion</taxon>
    </lineage>
</organism>
<dbReference type="OrthoDB" id="3796639at2759"/>
<keyword evidence="11" id="KW-0812">Transmembrane</keyword>
<feature type="signal peptide" evidence="9">
    <location>
        <begin position="1"/>
        <end position="30"/>
    </location>
</feature>
<sequence>MTNSPQHGWPQLFQLITLTSFLIKFACGEADPIIIKGNRLFYATNGSEFLVKGIVYDSPPSPSNNRPDLLSEKTVCERDVQYFKQLKINVLEVNYFNPRLDHTACMRILSDAGIYVLASMSKDYISDWANQGWTVDAFNPFRDFIDNVASYKNILGLVGPRSHLNSVASSRGFPQMKAQVRDIKDYMREKKYRAIPIGIRSGDLNKNTTAAYQQFRDLSVDYWSCNSSLPDFLTPATWGAFEYCGGEDTLEKMFSSYSDIPIPIIVRPQPCESRVVSHVEQLFERNQYSRFSGAILTEYFERPLNATANSNPIGLMRANSVTGQLAAVVEFHALSSKFATLIPKTMSIAQMPTSTAALTCPTPSGDWKASNILPPKPYQKLCSCMMDTLRCITTSETIEWLDVPSHNITHTYASINEFCRNGNDCAGLGQNQTTGTYGAFSMCNSSDSYSFAMNGYWKRHGTCLSPIGMNNVAMLRDLPKTTDPDCPFLLKQVGEDGLGTLTATPNAAINTSPPEGTGTFGTNTPNNINKSGGPVNGSTGLSFKTKLGIGIGVAVSTTLGLLLLLFLLNLKRKRAQLNQSETQEDTHQRKELDGRPIDGPCPFVEAPDRDVYAVELHADCLALEIDSKEPEIK</sequence>
<dbReference type="Proteomes" id="UP000700596">
    <property type="component" value="Unassembled WGS sequence"/>
</dbReference>
<keyword evidence="11" id="KW-1133">Transmembrane helix</keyword>
<comment type="similarity">
    <text evidence="2 9">Belongs to the glycosyl hydrolase 72 family.</text>
</comment>
<evidence type="ECO:0000256" key="3">
    <source>
        <dbReference type="ARBA" id="ARBA00022622"/>
    </source>
</evidence>
<evidence type="ECO:0000313" key="13">
    <source>
        <dbReference type="EMBL" id="KAH7126645.1"/>
    </source>
</evidence>
<dbReference type="GO" id="GO:0031505">
    <property type="term" value="P:fungal-type cell wall organization"/>
    <property type="evidence" value="ECO:0007669"/>
    <property type="project" value="TreeGrafter"/>
</dbReference>
<evidence type="ECO:0000256" key="6">
    <source>
        <dbReference type="ARBA" id="ARBA00023157"/>
    </source>
</evidence>
<keyword evidence="4 9" id="KW-0732">Signal</keyword>
<dbReference type="InterPro" id="IPR004886">
    <property type="entry name" value="Glucanosyltransferase"/>
</dbReference>